<evidence type="ECO:0000313" key="1">
    <source>
        <dbReference type="EMBL" id="TPP65046.1"/>
    </source>
</evidence>
<sequence>MTAVAALGNRAWDSVVVANFEVVAILVDVGAEVVMVTVEGPLEVAQEAFEATNRSTPTVKNSLTVTKGSLSRRLISYGNLVLCDLLFPNRIISNAAITSPIFSVLSFELTSNIINKLMDIVRI</sequence>
<name>A0A504YXE6_FASGI</name>
<reference evidence="1 2" key="1">
    <citation type="submission" date="2019-04" db="EMBL/GenBank/DDBJ databases">
        <title>Annotation for the trematode Fasciola gigantica.</title>
        <authorList>
            <person name="Choi Y.-J."/>
        </authorList>
    </citation>
    <scope>NUCLEOTIDE SEQUENCE [LARGE SCALE GENOMIC DNA]</scope>
    <source>
        <strain evidence="1">Uganda_cow_1</strain>
    </source>
</reference>
<dbReference type="Proteomes" id="UP000316759">
    <property type="component" value="Unassembled WGS sequence"/>
</dbReference>
<dbReference type="EMBL" id="SUNJ01003706">
    <property type="protein sequence ID" value="TPP65046.1"/>
    <property type="molecule type" value="Genomic_DNA"/>
</dbReference>
<keyword evidence="2" id="KW-1185">Reference proteome</keyword>
<gene>
    <name evidence="1" type="ORF">FGIG_04128</name>
</gene>
<evidence type="ECO:0000313" key="2">
    <source>
        <dbReference type="Proteomes" id="UP000316759"/>
    </source>
</evidence>
<accession>A0A504YXE6</accession>
<organism evidence="1 2">
    <name type="scientific">Fasciola gigantica</name>
    <name type="common">Giant liver fluke</name>
    <dbReference type="NCBI Taxonomy" id="46835"/>
    <lineage>
        <taxon>Eukaryota</taxon>
        <taxon>Metazoa</taxon>
        <taxon>Spiralia</taxon>
        <taxon>Lophotrochozoa</taxon>
        <taxon>Platyhelminthes</taxon>
        <taxon>Trematoda</taxon>
        <taxon>Digenea</taxon>
        <taxon>Plagiorchiida</taxon>
        <taxon>Echinostomata</taxon>
        <taxon>Echinostomatoidea</taxon>
        <taxon>Fasciolidae</taxon>
        <taxon>Fasciola</taxon>
    </lineage>
</organism>
<protein>
    <submittedName>
        <fullName evidence="1">Uncharacterized protein</fullName>
    </submittedName>
</protein>
<proteinExistence type="predicted"/>
<dbReference type="AlphaFoldDB" id="A0A504YXE6"/>
<comment type="caution">
    <text evidence="1">The sequence shown here is derived from an EMBL/GenBank/DDBJ whole genome shotgun (WGS) entry which is preliminary data.</text>
</comment>